<dbReference type="EMBL" id="ABXA01000036">
    <property type="protein sequence ID" value="EEB35729.1"/>
    <property type="molecule type" value="Genomic_DNA"/>
</dbReference>
<name>B6W9W9_9FIRM</name>
<sequence length="62" mass="7327">MEKLYFMVTADELEWPIAVGRSIEELAKETGKSEMAIYFKMRNQRLGRRQNGYKVEVVEVEE</sequence>
<proteinExistence type="predicted"/>
<dbReference type="AlphaFoldDB" id="B6W9W9"/>
<dbReference type="STRING" id="561177.ANHYDRO_01395"/>
<comment type="caution">
    <text evidence="1">The sequence shown here is derived from an EMBL/GenBank/DDBJ whole genome shotgun (WGS) entry which is preliminary data.</text>
</comment>
<accession>B6W9W9</accession>
<reference evidence="1 2" key="2">
    <citation type="submission" date="2008-10" db="EMBL/GenBank/DDBJ databases">
        <title>Draft genome sequence of Anaerococcus hydrogenalis (DSM 7454).</title>
        <authorList>
            <person name="Sudarsanam P."/>
            <person name="Ley R."/>
            <person name="Guruge J."/>
            <person name="Turnbaugh P.J."/>
            <person name="Mahowald M."/>
            <person name="Liep D."/>
            <person name="Gordon J."/>
        </authorList>
    </citation>
    <scope>NUCLEOTIDE SEQUENCE [LARGE SCALE GENOMIC DNA]</scope>
    <source>
        <strain evidence="1 2">DSM 7454</strain>
    </source>
</reference>
<dbReference type="eggNOG" id="ENOG5030GNY">
    <property type="taxonomic scope" value="Bacteria"/>
</dbReference>
<evidence type="ECO:0000313" key="1">
    <source>
        <dbReference type="EMBL" id="EEB35729.1"/>
    </source>
</evidence>
<gene>
    <name evidence="1" type="ORF">ANHYDRO_01395</name>
</gene>
<protein>
    <submittedName>
        <fullName evidence="1">Uncharacterized protein</fullName>
    </submittedName>
</protein>
<reference evidence="1 2" key="1">
    <citation type="submission" date="2008-09" db="EMBL/GenBank/DDBJ databases">
        <authorList>
            <person name="Fulton L."/>
            <person name="Clifton S."/>
            <person name="Fulton B."/>
            <person name="Xu J."/>
            <person name="Minx P."/>
            <person name="Pepin K.H."/>
            <person name="Johnson M."/>
            <person name="Thiruvilangam P."/>
            <person name="Bhonagiri V."/>
            <person name="Nash W.E."/>
            <person name="Mardis E.R."/>
            <person name="Wilson R.K."/>
        </authorList>
    </citation>
    <scope>NUCLEOTIDE SEQUENCE [LARGE SCALE GENOMIC DNA]</scope>
    <source>
        <strain evidence="1 2">DSM 7454</strain>
    </source>
</reference>
<dbReference type="RefSeq" id="WP_004814580.1">
    <property type="nucleotide sequence ID" value="NZ_ABXA01000036.1"/>
</dbReference>
<evidence type="ECO:0000313" key="2">
    <source>
        <dbReference type="Proteomes" id="UP000005451"/>
    </source>
</evidence>
<dbReference type="Proteomes" id="UP000005451">
    <property type="component" value="Unassembled WGS sequence"/>
</dbReference>
<organism evidence="1 2">
    <name type="scientific">Anaerococcus hydrogenalis DSM 7454</name>
    <dbReference type="NCBI Taxonomy" id="561177"/>
    <lineage>
        <taxon>Bacteria</taxon>
        <taxon>Bacillati</taxon>
        <taxon>Bacillota</taxon>
        <taxon>Tissierellia</taxon>
        <taxon>Tissierellales</taxon>
        <taxon>Peptoniphilaceae</taxon>
        <taxon>Anaerococcus</taxon>
    </lineage>
</organism>